<dbReference type="EMBL" id="GL192556">
    <property type="protein sequence ID" value="EFB21845.1"/>
    <property type="molecule type" value="Genomic_DNA"/>
</dbReference>
<name>D2H7F2_AILME</name>
<dbReference type="Gene3D" id="3.90.190.10">
    <property type="entry name" value="Protein tyrosine phosphatase superfamily"/>
    <property type="match status" value="1"/>
</dbReference>
<sequence length="58" mass="6656">GEGAYDPKYFHYRVQRIMIDDHNVPTLSEMVAFTKEVDKWMAQDDENIVAIHCKGGKG</sequence>
<dbReference type="PANTHER" id="PTHR12305:SF60">
    <property type="entry name" value="PHOSPHATIDYLINOSITOL 3,4,5-TRISPHOSPHATE 3-PHOSPHATASE TPTE2-RELATED"/>
    <property type="match status" value="1"/>
</dbReference>
<reference evidence="3" key="1">
    <citation type="journal article" date="2010" name="Nature">
        <title>The sequence and de novo assembly of the giant panda genome.</title>
        <authorList>
            <person name="Li R."/>
            <person name="Fan W."/>
            <person name="Tian G."/>
            <person name="Zhu H."/>
            <person name="He L."/>
            <person name="Cai J."/>
            <person name="Huang Q."/>
            <person name="Cai Q."/>
            <person name="Li B."/>
            <person name="Bai Y."/>
            <person name="Zhang Z."/>
            <person name="Zhang Y."/>
            <person name="Wang W."/>
            <person name="Li J."/>
            <person name="Wei F."/>
            <person name="Li H."/>
            <person name="Jian M."/>
            <person name="Li J."/>
            <person name="Zhang Z."/>
            <person name="Nielsen R."/>
            <person name="Li D."/>
            <person name="Gu W."/>
            <person name="Yang Z."/>
            <person name="Xuan Z."/>
            <person name="Ryder O.A."/>
            <person name="Leung F.C."/>
            <person name="Zhou Y."/>
            <person name="Cao J."/>
            <person name="Sun X."/>
            <person name="Fu Y."/>
            <person name="Fang X."/>
            <person name="Guo X."/>
            <person name="Wang B."/>
            <person name="Hou R."/>
            <person name="Shen F."/>
            <person name="Mu B."/>
            <person name="Ni P."/>
            <person name="Lin R."/>
            <person name="Qian W."/>
            <person name="Wang G."/>
            <person name="Yu C."/>
            <person name="Nie W."/>
            <person name="Wang J."/>
            <person name="Wu Z."/>
            <person name="Liang H."/>
            <person name="Min J."/>
            <person name="Wu Q."/>
            <person name="Cheng S."/>
            <person name="Ruan J."/>
            <person name="Wang M."/>
            <person name="Shi Z."/>
            <person name="Wen M."/>
            <person name="Liu B."/>
            <person name="Ren X."/>
            <person name="Zheng H."/>
            <person name="Dong D."/>
            <person name="Cook K."/>
            <person name="Shan G."/>
            <person name="Zhang H."/>
            <person name="Kosiol C."/>
            <person name="Xie X."/>
            <person name="Lu Z."/>
            <person name="Zheng H."/>
            <person name="Li Y."/>
            <person name="Steiner C.C."/>
            <person name="Lam T.T."/>
            <person name="Lin S."/>
            <person name="Zhang Q."/>
            <person name="Li G."/>
            <person name="Tian J."/>
            <person name="Gong T."/>
            <person name="Liu H."/>
            <person name="Zhang D."/>
            <person name="Fang L."/>
            <person name="Ye C."/>
            <person name="Zhang J."/>
            <person name="Hu W."/>
            <person name="Xu A."/>
            <person name="Ren Y."/>
            <person name="Zhang G."/>
            <person name="Bruford M.W."/>
            <person name="Li Q."/>
            <person name="Ma L."/>
            <person name="Guo Y."/>
            <person name="An N."/>
            <person name="Hu Y."/>
            <person name="Zheng Y."/>
            <person name="Shi Y."/>
            <person name="Li Z."/>
            <person name="Liu Q."/>
            <person name="Chen Y."/>
            <person name="Zhao J."/>
            <person name="Qu N."/>
            <person name="Zhao S."/>
            <person name="Tian F."/>
            <person name="Wang X."/>
            <person name="Wang H."/>
            <person name="Xu L."/>
            <person name="Liu X."/>
            <person name="Vinar T."/>
            <person name="Wang Y."/>
            <person name="Lam T.W."/>
            <person name="Yiu S.M."/>
            <person name="Liu S."/>
            <person name="Zhang H."/>
            <person name="Li D."/>
            <person name="Huang Y."/>
            <person name="Wang X."/>
            <person name="Yang G."/>
            <person name="Jiang Z."/>
            <person name="Wang J."/>
            <person name="Qin N."/>
            <person name="Li L."/>
            <person name="Li J."/>
            <person name="Bolund L."/>
            <person name="Kristiansen K."/>
            <person name="Wong G.K."/>
            <person name="Olson M."/>
            <person name="Zhang X."/>
            <person name="Li S."/>
            <person name="Yang H."/>
            <person name="Wang J."/>
            <person name="Wang J."/>
        </authorList>
    </citation>
    <scope>NUCLEOTIDE SEQUENCE [LARGE SCALE GENOMIC DNA]</scope>
</reference>
<dbReference type="SUPFAM" id="SSF52799">
    <property type="entry name" value="(Phosphotyrosine protein) phosphatases II"/>
    <property type="match status" value="1"/>
</dbReference>
<feature type="domain" description="Phosphatase tensin-type" evidence="2">
    <location>
        <begin position="1"/>
        <end position="58"/>
    </location>
</feature>
<dbReference type="InParanoid" id="D2H7F2"/>
<protein>
    <recommendedName>
        <fullName evidence="2">Phosphatase tensin-type domain-containing protein</fullName>
    </recommendedName>
</protein>
<feature type="non-terminal residue" evidence="3">
    <location>
        <position position="1"/>
    </location>
</feature>
<proteinExistence type="predicted"/>
<dbReference type="InterPro" id="IPR029021">
    <property type="entry name" value="Prot-tyrosine_phosphatase-like"/>
</dbReference>
<evidence type="ECO:0000259" key="2">
    <source>
        <dbReference type="PROSITE" id="PS51181"/>
    </source>
</evidence>
<dbReference type="InterPro" id="IPR029023">
    <property type="entry name" value="Tensin_phosphatase"/>
</dbReference>
<evidence type="ECO:0000256" key="1">
    <source>
        <dbReference type="ARBA" id="ARBA00022801"/>
    </source>
</evidence>
<dbReference type="PROSITE" id="PS51181">
    <property type="entry name" value="PPASE_TENSIN"/>
    <property type="match status" value="1"/>
</dbReference>
<gene>
    <name evidence="3" type="ORF">PANDA_006071</name>
</gene>
<accession>D2H7F2</accession>
<dbReference type="AlphaFoldDB" id="D2H7F2"/>
<feature type="non-terminal residue" evidence="3">
    <location>
        <position position="58"/>
    </location>
</feature>
<dbReference type="GO" id="GO:0005829">
    <property type="term" value="C:cytosol"/>
    <property type="evidence" value="ECO:0007669"/>
    <property type="project" value="TreeGrafter"/>
</dbReference>
<keyword evidence="1" id="KW-0378">Hydrolase</keyword>
<dbReference type="GO" id="GO:0016314">
    <property type="term" value="F:phosphatidylinositol-3,4,5-trisphosphate 3-phosphatase activity"/>
    <property type="evidence" value="ECO:0007669"/>
    <property type="project" value="TreeGrafter"/>
</dbReference>
<organism evidence="3">
    <name type="scientific">Ailuropoda melanoleuca</name>
    <name type="common">Giant panda</name>
    <dbReference type="NCBI Taxonomy" id="9646"/>
    <lineage>
        <taxon>Eukaryota</taxon>
        <taxon>Metazoa</taxon>
        <taxon>Chordata</taxon>
        <taxon>Craniata</taxon>
        <taxon>Vertebrata</taxon>
        <taxon>Euteleostomi</taxon>
        <taxon>Mammalia</taxon>
        <taxon>Eutheria</taxon>
        <taxon>Laurasiatheria</taxon>
        <taxon>Carnivora</taxon>
        <taxon>Caniformia</taxon>
        <taxon>Ursidae</taxon>
        <taxon>Ailuropoda</taxon>
    </lineage>
</organism>
<dbReference type="InterPro" id="IPR051281">
    <property type="entry name" value="Dual-spec_lipid-protein_phosph"/>
</dbReference>
<evidence type="ECO:0000313" key="3">
    <source>
        <dbReference type="EMBL" id="EFB21845.1"/>
    </source>
</evidence>
<dbReference type="PANTHER" id="PTHR12305">
    <property type="entry name" value="PHOSPHATASE WITH HOMOLOGY TO TENSIN"/>
    <property type="match status" value="1"/>
</dbReference>